<dbReference type="AlphaFoldDB" id="A0A4R5NBC7"/>
<reference evidence="5 6" key="1">
    <citation type="journal article" date="2019" name="Appl. Microbiol. Biotechnol.">
        <title>Uncovering carbohydrate metabolism through a genotype-phenotype association study of 56 lactic acid bacteria genomes.</title>
        <authorList>
            <person name="Buron-Moles G."/>
            <person name="Chailyan A."/>
            <person name="Dolejs I."/>
            <person name="Forster J."/>
            <person name="Miks M.H."/>
        </authorList>
    </citation>
    <scope>NUCLEOTIDE SEQUENCE [LARGE SCALE GENOMIC DNA]</scope>
    <source>
        <strain evidence="5 6">ATCC 29644</strain>
    </source>
</reference>
<keyword evidence="4" id="KW-0347">Helicase</keyword>
<dbReference type="OrthoDB" id="9802848at2"/>
<name>A0A4R5NBC7_9LACO</name>
<dbReference type="Proteomes" id="UP000295257">
    <property type="component" value="Unassembled WGS sequence"/>
</dbReference>
<gene>
    <name evidence="5" type="ORF">C5L30_001983</name>
    <name evidence="4" type="ORF">K8V88_04565</name>
</gene>
<dbReference type="GO" id="GO:0004386">
    <property type="term" value="F:helicase activity"/>
    <property type="evidence" value="ECO:0007669"/>
    <property type="project" value="UniProtKB-KW"/>
</dbReference>
<protein>
    <submittedName>
        <fullName evidence="4">DEAD/DEAH box helicase</fullName>
    </submittedName>
</protein>
<evidence type="ECO:0000259" key="3">
    <source>
        <dbReference type="PROSITE" id="PS51194"/>
    </source>
</evidence>
<accession>A0A4R5NBC7</accession>
<keyword evidence="4" id="KW-0547">Nucleotide-binding</keyword>
<evidence type="ECO:0000313" key="4">
    <source>
        <dbReference type="EMBL" id="HJF86693.1"/>
    </source>
</evidence>
<dbReference type="InterPro" id="IPR021835">
    <property type="entry name" value="DUF3427"/>
</dbReference>
<dbReference type="GO" id="GO:0003677">
    <property type="term" value="F:DNA binding"/>
    <property type="evidence" value="ECO:0007669"/>
    <property type="project" value="InterPro"/>
</dbReference>
<sequence length="964" mass="110986">MNTDYENNIRKGIDFGFIDNSIESLDRYQPSLVTNHNGTVLDTLEEELRSTKSFTIAVAFVTSDGLLDLKSTLADIASHGIRGRLITSTYLKFNNPNMFEDLSYIPNLDVRVLHQDGFHTKAYYFNHGNYESILVGSANLTQNALKKNFEWNLRVTSTERGDIVQSVKRELDDLWQKATPLTNSWIEKYRQNWEPPALSVSEPSQKDQAPGTISPNEMQNNALMSLKDLREKEHAKKALVVAATGTGKTYLAAFDVKNVKPKRVLFVVHREQILEQAKESFQKILGGPDKDYGILSGSKKQIDARYLFATVNMASNENVCKQLGSKRFDYIIIDEAHRVSENQATEKQTMYQKLMNFYEPKFMLGMTATPERTDGTNVYAYFDYHLAYEISLLDALDHNFLTPFHYIGVTDYEINGHIIDDKTSLKYLVSDERVNYIVDKTKYYGPRGENVHGLIFVSRMEEGRDLVAKLKLKDINAQFVSAIDSIDTREKAVRKLIKGEIQYIVTIDIFNEGVDIPCLNQIVMMRPTKSSIIFLQQLGRGLRKFPGKTSVTVLDFIGNYDENYMIPMAFDQSNTSNKEKIRKQIISPSISGVSTIHFEEVARNRVLKAVSKASLESMKRFRDAYNNLKDKIGLRPPMFMDFAKLGTITVSDIVHKFNTVYDMQLKFEKEFSQSFDAKQYAFLDFISREITVSKRPIEAWILKQLSIKKTLTDNEILSGLRAANIFYDDDSIKNVASILDLSYFMDKNRQKYGDTPLINHFDNKWELTPEFKSALSSKEFKRYFEDAINVNLLKLQNHPMNFNTRFTIGKKYYRTDVIKLLNWSKEQTGQNVGGYIMRPDSKFLPVFIALEKTENFQNKMAYEDEFLDRSTMRWFSKSGRSTTSKTESKIISNKDFGMIQLFVKKSDDDKREGKDFYYLGSARVINAEDKIAKNSDNKKTKLIDFTLRLQREVDLSLYRALIES</sequence>
<feature type="domain" description="Helicase ATP-binding" evidence="2">
    <location>
        <begin position="229"/>
        <end position="388"/>
    </location>
</feature>
<evidence type="ECO:0000313" key="5">
    <source>
        <dbReference type="EMBL" id="TDG69850.1"/>
    </source>
</evidence>
<dbReference type="Pfam" id="PF11907">
    <property type="entry name" value="DUF3427"/>
    <property type="match status" value="1"/>
</dbReference>
<keyword evidence="6" id="KW-1185">Reference proteome</keyword>
<dbReference type="EMBL" id="PUFN01000029">
    <property type="protein sequence ID" value="TDG69850.1"/>
    <property type="molecule type" value="Genomic_DNA"/>
</dbReference>
<feature type="compositionally biased region" description="Polar residues" evidence="1">
    <location>
        <begin position="201"/>
        <end position="217"/>
    </location>
</feature>
<keyword evidence="4" id="KW-0067">ATP-binding</keyword>
<dbReference type="CDD" id="cd18032">
    <property type="entry name" value="DEXHc_RE_I_III_res"/>
    <property type="match status" value="1"/>
</dbReference>
<comment type="caution">
    <text evidence="5">The sequence shown here is derived from an EMBL/GenBank/DDBJ whole genome shotgun (WGS) entry which is preliminary data.</text>
</comment>
<reference evidence="4" key="3">
    <citation type="journal article" date="2021" name="PeerJ">
        <title>Extensive microbial diversity within the chicken gut microbiome revealed by metagenomics and culture.</title>
        <authorList>
            <person name="Gilroy R."/>
            <person name="Ravi A."/>
            <person name="Getino M."/>
            <person name="Pursley I."/>
            <person name="Horton D.L."/>
            <person name="Alikhan N.F."/>
            <person name="Baker D."/>
            <person name="Gharbi K."/>
            <person name="Hall N."/>
            <person name="Watson M."/>
            <person name="Adriaenssens E.M."/>
            <person name="Foster-Nyarko E."/>
            <person name="Jarju S."/>
            <person name="Secka A."/>
            <person name="Antonio M."/>
            <person name="Oren A."/>
            <person name="Chaudhuri R.R."/>
            <person name="La Ragione R."/>
            <person name="Hildebrand F."/>
            <person name="Pallen M.J."/>
        </authorList>
    </citation>
    <scope>NUCLEOTIDE SEQUENCE</scope>
    <source>
        <strain evidence="4">7886</strain>
    </source>
</reference>
<reference evidence="5" key="2">
    <citation type="submission" date="2019-02" db="EMBL/GenBank/DDBJ databases">
        <authorList>
            <person name="Buron G."/>
            <person name="Chaylann A."/>
            <person name="Dolejs I."/>
            <person name="Forster J."/>
            <person name="Miks M.H."/>
        </authorList>
    </citation>
    <scope>NUCLEOTIDE SEQUENCE</scope>
    <source>
        <strain evidence="5">ATCC 29644</strain>
    </source>
</reference>
<dbReference type="Pfam" id="PF00271">
    <property type="entry name" value="Helicase_C"/>
    <property type="match status" value="1"/>
</dbReference>
<dbReference type="InterPro" id="IPR006935">
    <property type="entry name" value="Helicase/UvrB_N"/>
</dbReference>
<dbReference type="GO" id="GO:0005829">
    <property type="term" value="C:cytosol"/>
    <property type="evidence" value="ECO:0007669"/>
    <property type="project" value="TreeGrafter"/>
</dbReference>
<dbReference type="SMART" id="SM00490">
    <property type="entry name" value="HELICc"/>
    <property type="match status" value="1"/>
</dbReference>
<dbReference type="Gene3D" id="3.30.870.10">
    <property type="entry name" value="Endonuclease Chain A"/>
    <property type="match status" value="1"/>
</dbReference>
<dbReference type="EMBL" id="DYWC01000103">
    <property type="protein sequence ID" value="HJF86693.1"/>
    <property type="molecule type" value="Genomic_DNA"/>
</dbReference>
<dbReference type="PANTHER" id="PTHR47396:SF1">
    <property type="entry name" value="ATP-DEPENDENT HELICASE IRC3-RELATED"/>
    <property type="match status" value="1"/>
</dbReference>
<dbReference type="STRING" id="1612.ABB44_05140"/>
<dbReference type="Gene3D" id="3.40.50.300">
    <property type="entry name" value="P-loop containing nucleotide triphosphate hydrolases"/>
    <property type="match status" value="2"/>
</dbReference>
<evidence type="ECO:0000313" key="6">
    <source>
        <dbReference type="Proteomes" id="UP000295257"/>
    </source>
</evidence>
<reference evidence="4" key="4">
    <citation type="submission" date="2021-09" db="EMBL/GenBank/DDBJ databases">
        <authorList>
            <person name="Gilroy R."/>
        </authorList>
    </citation>
    <scope>NUCLEOTIDE SEQUENCE</scope>
    <source>
        <strain evidence="4">7886</strain>
    </source>
</reference>
<dbReference type="PANTHER" id="PTHR47396">
    <property type="entry name" value="TYPE I RESTRICTION ENZYME ECOKI R PROTEIN"/>
    <property type="match status" value="1"/>
</dbReference>
<dbReference type="InterPro" id="IPR050742">
    <property type="entry name" value="Helicase_Restrict-Modif_Enz"/>
</dbReference>
<evidence type="ECO:0000256" key="1">
    <source>
        <dbReference type="SAM" id="MobiDB-lite"/>
    </source>
</evidence>
<dbReference type="SUPFAM" id="SSF56024">
    <property type="entry name" value="Phospholipase D/nuclease"/>
    <property type="match status" value="1"/>
</dbReference>
<keyword evidence="4" id="KW-0378">Hydrolase</keyword>
<dbReference type="Pfam" id="PF26350">
    <property type="entry name" value="DUF8090"/>
    <property type="match status" value="1"/>
</dbReference>
<dbReference type="CDD" id="cd09204">
    <property type="entry name" value="PLDc_N_DEXD_b2"/>
    <property type="match status" value="1"/>
</dbReference>
<dbReference type="InterPro" id="IPR027417">
    <property type="entry name" value="P-loop_NTPase"/>
</dbReference>
<dbReference type="RefSeq" id="WP_010018814.1">
    <property type="nucleotide sequence ID" value="NZ_PUFN01000029.1"/>
</dbReference>
<dbReference type="Proteomes" id="UP000747013">
    <property type="component" value="Unassembled WGS sequence"/>
</dbReference>
<feature type="domain" description="Helicase C-terminal" evidence="3">
    <location>
        <begin position="439"/>
        <end position="589"/>
    </location>
</feature>
<dbReference type="Pfam" id="PF04851">
    <property type="entry name" value="ResIII"/>
    <property type="match status" value="1"/>
</dbReference>
<organism evidence="5 6">
    <name type="scientific">Companilactobacillus farciminis</name>
    <dbReference type="NCBI Taxonomy" id="1612"/>
    <lineage>
        <taxon>Bacteria</taxon>
        <taxon>Bacillati</taxon>
        <taxon>Bacillota</taxon>
        <taxon>Bacilli</taxon>
        <taxon>Lactobacillales</taxon>
        <taxon>Lactobacillaceae</taxon>
        <taxon>Companilactobacillus</taxon>
    </lineage>
</organism>
<dbReference type="GO" id="GO:0016787">
    <property type="term" value="F:hydrolase activity"/>
    <property type="evidence" value="ECO:0007669"/>
    <property type="project" value="InterPro"/>
</dbReference>
<feature type="region of interest" description="Disordered" evidence="1">
    <location>
        <begin position="196"/>
        <end position="217"/>
    </location>
</feature>
<dbReference type="InterPro" id="IPR001650">
    <property type="entry name" value="Helicase_C-like"/>
</dbReference>
<dbReference type="InterPro" id="IPR058403">
    <property type="entry name" value="DUF8090"/>
</dbReference>
<dbReference type="GO" id="GO:0005524">
    <property type="term" value="F:ATP binding"/>
    <property type="evidence" value="ECO:0007669"/>
    <property type="project" value="InterPro"/>
</dbReference>
<dbReference type="PROSITE" id="PS51192">
    <property type="entry name" value="HELICASE_ATP_BIND_1"/>
    <property type="match status" value="1"/>
</dbReference>
<dbReference type="InterPro" id="IPR014001">
    <property type="entry name" value="Helicase_ATP-bd"/>
</dbReference>
<dbReference type="SUPFAM" id="SSF52540">
    <property type="entry name" value="P-loop containing nucleoside triphosphate hydrolases"/>
    <property type="match status" value="1"/>
</dbReference>
<dbReference type="SMART" id="SM00487">
    <property type="entry name" value="DEXDc"/>
    <property type="match status" value="1"/>
</dbReference>
<dbReference type="InterPro" id="IPR025202">
    <property type="entry name" value="PLD-like_dom"/>
</dbReference>
<dbReference type="PROSITE" id="PS51194">
    <property type="entry name" value="HELICASE_CTER"/>
    <property type="match status" value="1"/>
</dbReference>
<proteinExistence type="predicted"/>
<evidence type="ECO:0000259" key="2">
    <source>
        <dbReference type="PROSITE" id="PS51192"/>
    </source>
</evidence>
<dbReference type="Pfam" id="PF13091">
    <property type="entry name" value="PLDc_2"/>
    <property type="match status" value="1"/>
</dbReference>